<dbReference type="Pfam" id="PF05834">
    <property type="entry name" value="Lycopene_cycl"/>
    <property type="match status" value="1"/>
</dbReference>
<keyword evidence="2" id="KW-1185">Reference proteome</keyword>
<name>A0A935C9R4_9BACT</name>
<dbReference type="Proteomes" id="UP000611723">
    <property type="component" value="Unassembled WGS sequence"/>
</dbReference>
<evidence type="ECO:0000313" key="2">
    <source>
        <dbReference type="Proteomes" id="UP000611723"/>
    </source>
</evidence>
<accession>A0A935C9R4</accession>
<protein>
    <recommendedName>
        <fullName evidence="3">Lycopene cyclase</fullName>
    </recommendedName>
</protein>
<dbReference type="RefSeq" id="WP_201430065.1">
    <property type="nucleotide sequence ID" value="NZ_JAEQBW010000001.1"/>
</dbReference>
<gene>
    <name evidence="1" type="ORF">JKA74_05090</name>
</gene>
<organism evidence="1 2">
    <name type="scientific">Marivirga aurantiaca</name>
    <dbReference type="NCBI Taxonomy" id="2802615"/>
    <lineage>
        <taxon>Bacteria</taxon>
        <taxon>Pseudomonadati</taxon>
        <taxon>Bacteroidota</taxon>
        <taxon>Cytophagia</taxon>
        <taxon>Cytophagales</taxon>
        <taxon>Marivirgaceae</taxon>
        <taxon>Marivirga</taxon>
    </lineage>
</organism>
<sequence length="387" mass="45284">MEEKTEPVYDYIIGGAGLAGLTLSWKLLESGLLSSKSLLLIEPDSKTKNDRTWCFWAKNEPWLTELPISNEWNFAKIQGDNFEKSERLPPFKYYKIEGIHYYDFILNKIKKSDHITIVSDKIISEDAKRQEVSTPSKTYHFKEYFFKGYFLNEDLSHMNRSKGRFIWQHFLGWKIKTPDRYFEADKITYMDMRVPEVPNGLSFAYILPESPTEALVEYTLFSAELWEKEAYEAELKQYINNYLQIEGYEIIEEEYNKIPMTNTLALKREGNIIPIGTLAGTVKPSTGYSFVRNIRHVQKIVSNLQLGKDDFSIASNARFRFYDEVLINVLSTGKASGHEVFRALYEKNELTLLFRFLDEETNLWQDLKIMNSVPKTAFIKAVWEELF</sequence>
<evidence type="ECO:0000313" key="1">
    <source>
        <dbReference type="EMBL" id="MBK6264403.1"/>
    </source>
</evidence>
<dbReference type="AlphaFoldDB" id="A0A935C9R4"/>
<comment type="caution">
    <text evidence="1">The sequence shown here is derived from an EMBL/GenBank/DDBJ whole genome shotgun (WGS) entry which is preliminary data.</text>
</comment>
<reference evidence="1" key="1">
    <citation type="submission" date="2021-01" db="EMBL/GenBank/DDBJ databases">
        <title>Marivirga aurantiaca sp. nov., isolated from intertidal surface sediments.</title>
        <authorList>
            <person name="Zhang M."/>
        </authorList>
    </citation>
    <scope>NUCLEOTIDE SEQUENCE</scope>
    <source>
        <strain evidence="1">S37H4</strain>
    </source>
</reference>
<dbReference type="EMBL" id="JAEQBW010000001">
    <property type="protein sequence ID" value="MBK6264403.1"/>
    <property type="molecule type" value="Genomic_DNA"/>
</dbReference>
<evidence type="ECO:0008006" key="3">
    <source>
        <dbReference type="Google" id="ProtNLM"/>
    </source>
</evidence>
<proteinExistence type="predicted"/>